<feature type="transmembrane region" description="Helical" evidence="1">
    <location>
        <begin position="53"/>
        <end position="73"/>
    </location>
</feature>
<comment type="caution">
    <text evidence="2">The sequence shown here is derived from an EMBL/GenBank/DDBJ whole genome shotgun (WGS) entry which is preliminary data.</text>
</comment>
<evidence type="ECO:0000256" key="1">
    <source>
        <dbReference type="SAM" id="Phobius"/>
    </source>
</evidence>
<gene>
    <name evidence="2" type="ORF">JOL79_29770</name>
</gene>
<reference evidence="2" key="1">
    <citation type="submission" date="2021-02" db="EMBL/GenBank/DDBJ databases">
        <title>Draft genome sequence of Microbispora sp. RL4-1S isolated from rice leaves in Thailand.</title>
        <authorList>
            <person name="Muangham S."/>
            <person name="Duangmal K."/>
        </authorList>
    </citation>
    <scope>NUCLEOTIDE SEQUENCE</scope>
    <source>
        <strain evidence="2">RL4-1S</strain>
    </source>
</reference>
<dbReference type="EMBL" id="JAFCNB010000025">
    <property type="protein sequence ID" value="MBP2707977.1"/>
    <property type="molecule type" value="Genomic_DNA"/>
</dbReference>
<dbReference type="InterPro" id="IPR046264">
    <property type="entry name" value="DUF6297"/>
</dbReference>
<feature type="transmembrane region" description="Helical" evidence="1">
    <location>
        <begin position="21"/>
        <end position="47"/>
    </location>
</feature>
<sequence length="500" mass="50214">MNPARAYLRSHRGRPASWSDRYVTGFSLVLGLVLLGQPVATVLGGLARTADPARIGAGLALIAAAYAGLLALARAVGPIALPAADAAWLVLSPLPRRSVVLRSALILLVTAVVAGGVLGVAGLAVLGSTGSLGPHLMPALVIGVTVSVAGAATAVLAQASQTWDTRLQVLVAGCVLAAVLAALLSTVLGGGPGRQVLVAVAAAPASVVTAVAGLAAAAAALLVRQAWAALDRLPARGVLASSEKAGRVASAAVAMDPGALSWIAEDNHWRGRTLRSRPWPRLAGRWRAAAPAWQEWRRLSRRPGRLALLYCCAALPALAAQATGGLSALPVVALFGGALGAAATATTGARRDGDDPSLARLLAVGPRAVMAARTLLPTALAASWLVLALSGLAVAGLLPSGLWWALGVATAPALSAGALRMARRAPIDHSMPMVEIPGSPPLPIGLLLWALTGLDLVLVGCLPALAALGAPPASLASHVATQAVAGLAVLIGFVRRRPAR</sequence>
<organism evidence="2 3">
    <name type="scientific">Microbispora oryzae</name>
    <dbReference type="NCBI Taxonomy" id="2806554"/>
    <lineage>
        <taxon>Bacteria</taxon>
        <taxon>Bacillati</taxon>
        <taxon>Actinomycetota</taxon>
        <taxon>Actinomycetes</taxon>
        <taxon>Streptosporangiales</taxon>
        <taxon>Streptosporangiaceae</taxon>
        <taxon>Microbispora</taxon>
    </lineage>
</organism>
<feature type="transmembrane region" description="Helical" evidence="1">
    <location>
        <begin position="196"/>
        <end position="223"/>
    </location>
</feature>
<feature type="transmembrane region" description="Helical" evidence="1">
    <location>
        <begin position="136"/>
        <end position="157"/>
    </location>
</feature>
<dbReference type="Pfam" id="PF19814">
    <property type="entry name" value="DUF6297"/>
    <property type="match status" value="1"/>
</dbReference>
<accession>A0A940WQZ7</accession>
<feature type="transmembrane region" description="Helical" evidence="1">
    <location>
        <begin position="401"/>
        <end position="422"/>
    </location>
</feature>
<evidence type="ECO:0000313" key="2">
    <source>
        <dbReference type="EMBL" id="MBP2707977.1"/>
    </source>
</evidence>
<dbReference type="RefSeq" id="WP_210159237.1">
    <property type="nucleotide sequence ID" value="NZ_JAFCNB010000025.1"/>
</dbReference>
<keyword evidence="3" id="KW-1185">Reference proteome</keyword>
<feature type="transmembrane region" description="Helical" evidence="1">
    <location>
        <begin position="306"/>
        <end position="322"/>
    </location>
</feature>
<protein>
    <submittedName>
        <fullName evidence="2">Uncharacterized protein</fullName>
    </submittedName>
</protein>
<feature type="transmembrane region" description="Helical" evidence="1">
    <location>
        <begin position="328"/>
        <end position="349"/>
    </location>
</feature>
<keyword evidence="1" id="KW-1133">Transmembrane helix</keyword>
<feature type="transmembrane region" description="Helical" evidence="1">
    <location>
        <begin position="370"/>
        <end position="395"/>
    </location>
</feature>
<dbReference type="Proteomes" id="UP000674234">
    <property type="component" value="Unassembled WGS sequence"/>
</dbReference>
<feature type="transmembrane region" description="Helical" evidence="1">
    <location>
        <begin position="475"/>
        <end position="494"/>
    </location>
</feature>
<evidence type="ECO:0000313" key="3">
    <source>
        <dbReference type="Proteomes" id="UP000674234"/>
    </source>
</evidence>
<dbReference type="AlphaFoldDB" id="A0A940WQZ7"/>
<proteinExistence type="predicted"/>
<keyword evidence="1" id="KW-0472">Membrane</keyword>
<feature type="transmembrane region" description="Helical" evidence="1">
    <location>
        <begin position="169"/>
        <end position="190"/>
    </location>
</feature>
<feature type="transmembrane region" description="Helical" evidence="1">
    <location>
        <begin position="104"/>
        <end position="124"/>
    </location>
</feature>
<keyword evidence="1" id="KW-0812">Transmembrane</keyword>
<name>A0A940WQZ7_9ACTN</name>
<feature type="transmembrane region" description="Helical" evidence="1">
    <location>
        <begin position="442"/>
        <end position="469"/>
    </location>
</feature>